<evidence type="ECO:0000313" key="5">
    <source>
        <dbReference type="Proteomes" id="UP001622370"/>
    </source>
</evidence>
<keyword evidence="5" id="KW-1185">Reference proteome</keyword>
<evidence type="ECO:0000256" key="1">
    <source>
        <dbReference type="SAM" id="SignalP"/>
    </source>
</evidence>
<reference evidence="4" key="3">
    <citation type="submission" date="2017-06" db="EMBL/GenBank/DDBJ databases">
        <title>Capnocytophaga spp. assemblies.</title>
        <authorList>
            <person name="Gulvik C.A."/>
        </authorList>
    </citation>
    <scope>NUCLEOTIDE SEQUENCE [LARGE SCALE GENOMIC DNA]</scope>
    <source>
        <strain evidence="4">H2177</strain>
    </source>
</reference>
<dbReference type="Proteomes" id="UP000217348">
    <property type="component" value="Chromosome"/>
</dbReference>
<reference evidence="2" key="2">
    <citation type="journal article" date="2017" name="Genome Announc.">
        <title>Twelve Complete Reference Genomes of Clinical Isolates in the Capnocytophaga Genus.</title>
        <authorList>
            <person name="Villarma A."/>
            <person name="Gulvik C.A."/>
            <person name="Rowe L.A."/>
            <person name="Sheth M."/>
            <person name="Juieng P."/>
            <person name="Nicholson A.C."/>
            <person name="Loparev V.N."/>
            <person name="McQuiston J.R."/>
        </authorList>
    </citation>
    <scope>NUCLEOTIDE SEQUENCE</scope>
    <source>
        <strain evidence="2">H2177</strain>
    </source>
</reference>
<evidence type="ECO:0000313" key="2">
    <source>
        <dbReference type="EMBL" id="ATA89973.1"/>
    </source>
</evidence>
<dbReference type="RefSeq" id="WP_095896531.1">
    <property type="nucleotide sequence ID" value="NZ_BOPJ01000023.1"/>
</dbReference>
<sequence length="62" mass="6667">MKRIVLIMSLVVSLGATAYVGFRETVKDECCAKCVGAKNCKACKNCKYCKHCNNGGSCGVCR</sequence>
<organism evidence="2 4">
    <name type="scientific">Capnocytophaga stomatis</name>
    <dbReference type="NCBI Taxonomy" id="1848904"/>
    <lineage>
        <taxon>Bacteria</taxon>
        <taxon>Pseudomonadati</taxon>
        <taxon>Bacteroidota</taxon>
        <taxon>Flavobacteriia</taxon>
        <taxon>Flavobacteriales</taxon>
        <taxon>Flavobacteriaceae</taxon>
        <taxon>Capnocytophaga</taxon>
    </lineage>
</organism>
<evidence type="ECO:0008006" key="6">
    <source>
        <dbReference type="Google" id="ProtNLM"/>
    </source>
</evidence>
<evidence type="ECO:0000313" key="4">
    <source>
        <dbReference type="Proteomes" id="UP000217348"/>
    </source>
</evidence>
<reference evidence="3" key="4">
    <citation type="submission" date="2024-10" db="EMBL/GenBank/DDBJ databases">
        <authorList>
            <person name="Bergman P."/>
            <person name="Andersson A.F."/>
            <person name="Zangenah S."/>
            <person name="Abbasi N."/>
        </authorList>
    </citation>
    <scope>NUCLEOTIDE SEQUENCE</scope>
    <source>
        <strain evidence="3">W5</strain>
    </source>
</reference>
<keyword evidence="1" id="KW-0732">Signal</keyword>
<gene>
    <name evidence="3" type="ORF">ACI76L_12180</name>
    <name evidence="2" type="ORF">CGC58_09700</name>
</gene>
<proteinExistence type="predicted"/>
<dbReference type="EMBL" id="JBJGWJ010000014">
    <property type="protein sequence ID" value="MFK8294545.1"/>
    <property type="molecule type" value="Genomic_DNA"/>
</dbReference>
<dbReference type="Proteomes" id="UP001622370">
    <property type="component" value="Unassembled WGS sequence"/>
</dbReference>
<dbReference type="KEGG" id="csto:CGC58_09700"/>
<feature type="chain" id="PRO_5013349631" description="FeoB-associated Cys-rich membrane protein" evidence="1">
    <location>
        <begin position="19"/>
        <end position="62"/>
    </location>
</feature>
<accession>A0A250FY25</accession>
<dbReference type="EMBL" id="CP022387">
    <property type="protein sequence ID" value="ATA89973.1"/>
    <property type="molecule type" value="Genomic_DNA"/>
</dbReference>
<dbReference type="AlphaFoldDB" id="A0A250FY25"/>
<evidence type="ECO:0000313" key="3">
    <source>
        <dbReference type="EMBL" id="MFK8294545.1"/>
    </source>
</evidence>
<name>A0A250FY25_9FLAO</name>
<feature type="signal peptide" evidence="1">
    <location>
        <begin position="1"/>
        <end position="18"/>
    </location>
</feature>
<reference evidence="3 5" key="1">
    <citation type="journal article" date="2016" name="Sci. Rep.">
        <title>Whole genome sequencing identifies a novel species of the genus Capnocytophaga isolated from dog and cat bite wounds in humans.</title>
        <authorList>
            <person name="Zangenah S."/>
            <person name="Abbasi N."/>
            <person name="Andersson A.F."/>
            <person name="Bergman P."/>
        </authorList>
    </citation>
    <scope>NUCLEOTIDE SEQUENCE [LARGE SCALE GENOMIC DNA]</scope>
    <source>
        <strain evidence="3 5">W5</strain>
    </source>
</reference>
<protein>
    <recommendedName>
        <fullName evidence="6">FeoB-associated Cys-rich membrane protein</fullName>
    </recommendedName>
</protein>